<keyword evidence="2" id="KW-0472">Membrane</keyword>
<proteinExistence type="predicted"/>
<evidence type="ECO:0000313" key="3">
    <source>
        <dbReference type="EMBL" id="KAF6831730.1"/>
    </source>
</evidence>
<dbReference type="OrthoDB" id="3692311at2759"/>
<sequence length="722" mass="78460">MPPTPPEDYELRAIQASSGSTRPVSPISDTESTAGSNNTTPGTYLPVADDNGGVSRFEHPRKKAGLYSITADCLWVGLPLAMAAFVAALWHLEGAPASDASQAAWDNGITVVSFFLNTTAPNTDSCLQLATVFPIIFASVVGRLVSAAARWALERGATVGALEQLIGSRTVGSTVLTLLHFRLVNVMSLSLLLTWALSPLGTQGLLRMKSTRLEPRAAETRVTYFDNNAQSQLAMHTNRTEPFGTEYRAYFRALAAMYTTLIATPDTIKSDTMDLWGNVKIPFLTHAGAEWKDVDVSANLTGLEYSSLAGIPVSVLREGNTSFTMESNHLRLRCENVTTIEDESGFDIDEKLVPVDGSMLFDASARNLGIFNLPNGTWHGYRVNPTVESGSTWSLALDRFVDPLWLPSDNASFSATEPKHGNPGDERHRPSSFSKETPIDAGPTTLLFQAVVVNDTKPPRVGMMAHCHVTQEYVESRVNCSRRASDPRQACKVVAQRPSRRPHASENISHLSFPRVFDMISAQLPRTVGGSINVGLDSSLYYLQDPSLSGMYAARTDLSHQKILTNITAEDLQIRLAQLLNTYLALTQLSHQIRGRPGNSVSISNQTVQAETSRLLVIYDISNGWAAACLLSSVTLLAAGVLGVVFKRWARGPDVLGHVSTVFRDSNHMDLPLGAGRLDGVALSRDMKDVRIRYGVTKLTKDGEPVIGVGLQETTEAVSYSR</sequence>
<feature type="region of interest" description="Disordered" evidence="1">
    <location>
        <begin position="412"/>
        <end position="440"/>
    </location>
</feature>
<gene>
    <name evidence="3" type="ORF">CMUS01_07214</name>
</gene>
<evidence type="ECO:0000256" key="2">
    <source>
        <dbReference type="SAM" id="Phobius"/>
    </source>
</evidence>
<feature type="compositionally biased region" description="Basic and acidic residues" evidence="1">
    <location>
        <begin position="417"/>
        <end position="429"/>
    </location>
</feature>
<keyword evidence="4" id="KW-1185">Reference proteome</keyword>
<keyword evidence="2" id="KW-0812">Transmembrane</keyword>
<comment type="caution">
    <text evidence="3">The sequence shown here is derived from an EMBL/GenBank/DDBJ whole genome shotgun (WGS) entry which is preliminary data.</text>
</comment>
<reference evidence="3" key="1">
    <citation type="journal article" date="2020" name="Phytopathology">
        <title>Genome Sequence Resources of Colletotrichum truncatum, C. plurivorum, C. musicola, and C. sojae: Four Species Pathogenic to Soybean (Glycine max).</title>
        <authorList>
            <person name="Rogerio F."/>
            <person name="Boufleur T.R."/>
            <person name="Ciampi-Guillardi M."/>
            <person name="Sukno S.A."/>
            <person name="Thon M.R."/>
            <person name="Massola Junior N.S."/>
            <person name="Baroncelli R."/>
        </authorList>
    </citation>
    <scope>NUCLEOTIDE SEQUENCE</scope>
    <source>
        <strain evidence="3">LFN0074</strain>
    </source>
</reference>
<feature type="region of interest" description="Disordered" evidence="1">
    <location>
        <begin position="1"/>
        <end position="47"/>
    </location>
</feature>
<name>A0A8H6KI20_9PEZI</name>
<dbReference type="Proteomes" id="UP000639643">
    <property type="component" value="Unassembled WGS sequence"/>
</dbReference>
<accession>A0A8H6KI20</accession>
<dbReference type="EMBL" id="WIGM01000253">
    <property type="protein sequence ID" value="KAF6831730.1"/>
    <property type="molecule type" value="Genomic_DNA"/>
</dbReference>
<keyword evidence="2" id="KW-1133">Transmembrane helix</keyword>
<feature type="transmembrane region" description="Helical" evidence="2">
    <location>
        <begin position="624"/>
        <end position="646"/>
    </location>
</feature>
<dbReference type="AlphaFoldDB" id="A0A8H6KI20"/>
<feature type="compositionally biased region" description="Polar residues" evidence="1">
    <location>
        <begin position="15"/>
        <end position="42"/>
    </location>
</feature>
<protein>
    <submittedName>
        <fullName evidence="3">Uncharacterized protein</fullName>
    </submittedName>
</protein>
<evidence type="ECO:0000313" key="4">
    <source>
        <dbReference type="Proteomes" id="UP000639643"/>
    </source>
</evidence>
<evidence type="ECO:0000256" key="1">
    <source>
        <dbReference type="SAM" id="MobiDB-lite"/>
    </source>
</evidence>
<organism evidence="3 4">
    <name type="scientific">Colletotrichum musicola</name>
    <dbReference type="NCBI Taxonomy" id="2175873"/>
    <lineage>
        <taxon>Eukaryota</taxon>
        <taxon>Fungi</taxon>
        <taxon>Dikarya</taxon>
        <taxon>Ascomycota</taxon>
        <taxon>Pezizomycotina</taxon>
        <taxon>Sordariomycetes</taxon>
        <taxon>Hypocreomycetidae</taxon>
        <taxon>Glomerellales</taxon>
        <taxon>Glomerellaceae</taxon>
        <taxon>Colletotrichum</taxon>
        <taxon>Colletotrichum orchidearum species complex</taxon>
    </lineage>
</organism>